<reference evidence="1 2" key="1">
    <citation type="submission" date="2023-02" db="EMBL/GenBank/DDBJ databases">
        <title>LHISI_Scaffold_Assembly.</title>
        <authorList>
            <person name="Stuart O.P."/>
            <person name="Cleave R."/>
            <person name="Magrath M.J.L."/>
            <person name="Mikheyev A.S."/>
        </authorList>
    </citation>
    <scope>NUCLEOTIDE SEQUENCE [LARGE SCALE GENOMIC DNA]</scope>
    <source>
        <strain evidence="1">Daus_M_001</strain>
        <tissue evidence="1">Leg muscle</tissue>
    </source>
</reference>
<comment type="caution">
    <text evidence="1">The sequence shown here is derived from an EMBL/GenBank/DDBJ whole genome shotgun (WGS) entry which is preliminary data.</text>
</comment>
<sequence>MLLNKDSWRKHQLYKSMNCRGISASTSLASPSLAVRGSPPPAPRNLLNGTNWTMSRAARRPPDCSGTVSASSTSIAEKSALPIPTMITDMGSTDASTRTCQHHEGEMLMSNISTRCLHTTKVSETARMAGDAGLPTAGWWWASEGDVQGPVQGWLVYDWNWLDLGLPGPGGGSRQSKLDANYDGVWNPTGPLGWLEQVLWGDCGVRLLQLAGSLCLVPNRRVADG</sequence>
<name>A0ABQ9IJH9_9NEOP</name>
<protein>
    <submittedName>
        <fullName evidence="1">Uncharacterized protein</fullName>
    </submittedName>
</protein>
<accession>A0ABQ9IJH9</accession>
<dbReference type="EMBL" id="JARBHB010000001">
    <property type="protein sequence ID" value="KAJ8896350.1"/>
    <property type="molecule type" value="Genomic_DNA"/>
</dbReference>
<keyword evidence="2" id="KW-1185">Reference proteome</keyword>
<evidence type="ECO:0000313" key="2">
    <source>
        <dbReference type="Proteomes" id="UP001159363"/>
    </source>
</evidence>
<dbReference type="Proteomes" id="UP001159363">
    <property type="component" value="Chromosome 1"/>
</dbReference>
<evidence type="ECO:0000313" key="1">
    <source>
        <dbReference type="EMBL" id="KAJ8896350.1"/>
    </source>
</evidence>
<proteinExistence type="predicted"/>
<organism evidence="1 2">
    <name type="scientific">Dryococelus australis</name>
    <dbReference type="NCBI Taxonomy" id="614101"/>
    <lineage>
        <taxon>Eukaryota</taxon>
        <taxon>Metazoa</taxon>
        <taxon>Ecdysozoa</taxon>
        <taxon>Arthropoda</taxon>
        <taxon>Hexapoda</taxon>
        <taxon>Insecta</taxon>
        <taxon>Pterygota</taxon>
        <taxon>Neoptera</taxon>
        <taxon>Polyneoptera</taxon>
        <taxon>Phasmatodea</taxon>
        <taxon>Verophasmatodea</taxon>
        <taxon>Anareolatae</taxon>
        <taxon>Phasmatidae</taxon>
        <taxon>Eurycanthinae</taxon>
        <taxon>Dryococelus</taxon>
    </lineage>
</organism>
<gene>
    <name evidence="1" type="ORF">PR048_001694</name>
</gene>